<keyword evidence="4" id="KW-1185">Reference proteome</keyword>
<feature type="domain" description="Rad50/SbcC-type AAA" evidence="2">
    <location>
        <begin position="415"/>
        <end position="635"/>
    </location>
</feature>
<evidence type="ECO:0000313" key="3">
    <source>
        <dbReference type="EMBL" id="RMI99095.1"/>
    </source>
</evidence>
<feature type="coiled-coil region" evidence="1">
    <location>
        <begin position="771"/>
        <end position="864"/>
    </location>
</feature>
<dbReference type="InterPro" id="IPR027417">
    <property type="entry name" value="P-loop_NTPase"/>
</dbReference>
<dbReference type="PANTHER" id="PTHR32114">
    <property type="entry name" value="ABC TRANSPORTER ABCH.3"/>
    <property type="match status" value="1"/>
</dbReference>
<proteinExistence type="predicted"/>
<dbReference type="PANTHER" id="PTHR32114:SF2">
    <property type="entry name" value="ABC TRANSPORTER ABCH.3"/>
    <property type="match status" value="1"/>
</dbReference>
<keyword evidence="1" id="KW-0175">Coiled coil</keyword>
<sequence>MQPTHVLSACYRFISLLSDIVPRVHIVLGNHDLAYRRDYQTTALDALNIKRLAPYVSLHSVVAHHEWDGRRVLLLPFREEQDELTEAVAALGPDEASKTVAFAHLAINKAIMQRHIVDAGVDNPHTANSITHRGLTGPNRFASLARTFTGHFHSHQTITQEHCSSNKVDLQGSITYLGSPLQLSWTDLYDEQRGVILFDPETLEHELLVNPHAVGYITVGLQQVLSGQVDEGVVTDKHVMLIGKLTHLKYVTARDKLLSLGVRSVRSWIPMGLALHADRSSSGGLGASVPASDAAVQPLEETTRDEADLAITTYGVSGSDPGSEHQSERLDLAAEAREYVESLDLDESLLLRRDELVRVGQRMIQVSCEIADQDVEDEVHHQDFLDRSFQAVGTRTATELAGPSTHVFVAEPRTLTITNFLGAQNTINIDFRQDLPRGLTFLVGDNGSGKSTLVEAMAWCQFGRCIRGGLAANDVVNDKVGKDCSVKLEFGNGYAIARYRKHKIYKNRVVISLHGEPLPQLEHPDARTTQAAINELLGTDYETYVRTVVLSHESAASFLNSTPAQRRDLIEASLGLSMLDQCGQVSRLLLKDIDADMNKVECKLEGLTRTIEDNERRFEDLDRTQKRLEDEAEEAVASLETALQDHASKGTQAPELNMDFRAEILALQNQIYTEQENLQRLKSSYAQMQVQEQKHAESTWPGWLQQQLGQRLAAMTAAHPIGLRKLFHALETSVLRVLLVTVRGLLRTFGNPKNCPQGTTSSQEHDQEAAINDLRRDIKTSSSRLQNLKHEEKLTTNHAIMISEQLAQAIRAQKACEALQQQATIKQRDAATYKCLAETEQSSLHSLRLEHDALTTKLQELAANRELFVFWSSALAKRTCRASSSSSPNSTTKATVNFREHILVKSLSELNALLAQVLTVLYDDTRHAHMATGMLHSLFDSESADDMIDTSLSGSVLGPTLAVHPSLAYSKRSSGERKRVDLALFFALLQLARARSAHRAHYVLVDEVFDNLDKAGQAAVVRWCGIMSQTMVGWIMVITHSQSLVERDPGEDAAKALVVGARMGQGGTELFVNGRRIGGD</sequence>
<evidence type="ECO:0000313" key="4">
    <source>
        <dbReference type="Proteomes" id="UP000277212"/>
    </source>
</evidence>
<name>A0A3M2R1F3_9HYPO</name>
<dbReference type="GO" id="GO:0016887">
    <property type="term" value="F:ATP hydrolysis activity"/>
    <property type="evidence" value="ECO:0007669"/>
    <property type="project" value="InterPro"/>
</dbReference>
<evidence type="ECO:0000256" key="1">
    <source>
        <dbReference type="SAM" id="Coils"/>
    </source>
</evidence>
<dbReference type="AlphaFoldDB" id="A0A3M2R1F3"/>
<dbReference type="Gene3D" id="3.60.21.10">
    <property type="match status" value="1"/>
</dbReference>
<protein>
    <recommendedName>
        <fullName evidence="2">Rad50/SbcC-type AAA domain-containing protein</fullName>
    </recommendedName>
</protein>
<reference evidence="3 4" key="1">
    <citation type="submission" date="2017-06" db="EMBL/GenBank/DDBJ databases">
        <title>Comparative genomic analysis of Ambrosia Fusariam Clade fungi.</title>
        <authorList>
            <person name="Stajich J.E."/>
            <person name="Carrillo J."/>
            <person name="Kijimoto T."/>
            <person name="Eskalen A."/>
            <person name="O'Donnell K."/>
            <person name="Kasson M."/>
        </authorList>
    </citation>
    <scope>NUCLEOTIDE SEQUENCE [LARGE SCALE GENOMIC DNA]</scope>
    <source>
        <strain evidence="3">UCR3666</strain>
    </source>
</reference>
<dbReference type="EMBL" id="NKUJ01000747">
    <property type="protein sequence ID" value="RMI99095.1"/>
    <property type="molecule type" value="Genomic_DNA"/>
</dbReference>
<dbReference type="InterPro" id="IPR038729">
    <property type="entry name" value="Rad50/SbcC_AAA"/>
</dbReference>
<dbReference type="Pfam" id="PF13476">
    <property type="entry name" value="AAA_23"/>
    <property type="match status" value="1"/>
</dbReference>
<dbReference type="GO" id="GO:0003677">
    <property type="term" value="F:DNA binding"/>
    <property type="evidence" value="ECO:0007669"/>
    <property type="project" value="UniProtKB-ARBA"/>
</dbReference>
<dbReference type="SUPFAM" id="SSF52540">
    <property type="entry name" value="P-loop containing nucleoside triphosphate hydrolases"/>
    <property type="match status" value="1"/>
</dbReference>
<gene>
    <name evidence="3" type="ORF">CDV36_016048</name>
</gene>
<feature type="coiled-coil region" evidence="1">
    <location>
        <begin position="590"/>
        <end position="649"/>
    </location>
</feature>
<dbReference type="OrthoDB" id="18797at2759"/>
<dbReference type="STRING" id="2010991.A0A3M2R1F3"/>
<dbReference type="GO" id="GO:0006302">
    <property type="term" value="P:double-strand break repair"/>
    <property type="evidence" value="ECO:0007669"/>
    <property type="project" value="InterPro"/>
</dbReference>
<evidence type="ECO:0000259" key="2">
    <source>
        <dbReference type="Pfam" id="PF13476"/>
    </source>
</evidence>
<dbReference type="InterPro" id="IPR029052">
    <property type="entry name" value="Metallo-depent_PP-like"/>
</dbReference>
<comment type="caution">
    <text evidence="3">The sequence shown here is derived from an EMBL/GenBank/DDBJ whole genome shotgun (WGS) entry which is preliminary data.</text>
</comment>
<organism evidence="3 4">
    <name type="scientific">Fusarium kuroshium</name>
    <dbReference type="NCBI Taxonomy" id="2010991"/>
    <lineage>
        <taxon>Eukaryota</taxon>
        <taxon>Fungi</taxon>
        <taxon>Dikarya</taxon>
        <taxon>Ascomycota</taxon>
        <taxon>Pezizomycotina</taxon>
        <taxon>Sordariomycetes</taxon>
        <taxon>Hypocreomycetidae</taxon>
        <taxon>Hypocreales</taxon>
        <taxon>Nectriaceae</taxon>
        <taxon>Fusarium</taxon>
        <taxon>Fusarium solani species complex</taxon>
    </lineage>
</organism>
<dbReference type="Proteomes" id="UP000277212">
    <property type="component" value="Unassembled WGS sequence"/>
</dbReference>
<accession>A0A3M2R1F3</accession>
<dbReference type="Gene3D" id="3.40.50.300">
    <property type="entry name" value="P-loop containing nucleotide triphosphate hydrolases"/>
    <property type="match status" value="2"/>
</dbReference>
<dbReference type="SUPFAM" id="SSF56300">
    <property type="entry name" value="Metallo-dependent phosphatases"/>
    <property type="match status" value="1"/>
</dbReference>